<dbReference type="Proteomes" id="UP000038830">
    <property type="component" value="Unassembled WGS sequence"/>
</dbReference>
<proteinExistence type="predicted"/>
<sequence>MDKNLRAYEQNKSTIGLKNITVVVVVGLPPQVSINKLVIIHQGSNMIYLQQPIVVVVQTSFHSDRWSTIIHQRCRNNHQQGSELLDDVLYQQLLCTMRI</sequence>
<accession>A0A0H5C2J6</accession>
<reference evidence="2" key="1">
    <citation type="journal article" date="2015" name="J. Biotechnol.">
        <title>The structure of the Cyberlindnera jadinii genome and its relation to Candida utilis analyzed by the occurrence of single nucleotide polymorphisms.</title>
        <authorList>
            <person name="Rupp O."/>
            <person name="Brinkrolf K."/>
            <person name="Buerth C."/>
            <person name="Kunigo M."/>
            <person name="Schneider J."/>
            <person name="Jaenicke S."/>
            <person name="Goesmann A."/>
            <person name="Puehler A."/>
            <person name="Jaeger K.-E."/>
            <person name="Ernst J.F."/>
        </authorList>
    </citation>
    <scope>NUCLEOTIDE SEQUENCE [LARGE SCALE GENOMIC DNA]</scope>
    <source>
        <strain evidence="2">ATCC 18201 / CBS 1600 / BCRC 20928 / JCM 3617 / NBRC 0987 / NRRL Y-1542</strain>
    </source>
</reference>
<gene>
    <name evidence="1" type="ORF">BN1211_2332</name>
</gene>
<evidence type="ECO:0000313" key="1">
    <source>
        <dbReference type="EMBL" id="CEP22068.1"/>
    </source>
</evidence>
<dbReference type="EMBL" id="CDQK01000002">
    <property type="protein sequence ID" value="CEP22068.1"/>
    <property type="molecule type" value="Genomic_DNA"/>
</dbReference>
<evidence type="ECO:0000313" key="2">
    <source>
        <dbReference type="Proteomes" id="UP000038830"/>
    </source>
</evidence>
<name>A0A0H5C2J6_CYBJN</name>
<organism evidence="1 2">
    <name type="scientific">Cyberlindnera jadinii (strain ATCC 18201 / CBS 1600 / BCRC 20928 / JCM 3617 / NBRC 0987 / NRRL Y-1542)</name>
    <name type="common">Torula yeast</name>
    <name type="synonym">Candida utilis</name>
    <dbReference type="NCBI Taxonomy" id="983966"/>
    <lineage>
        <taxon>Eukaryota</taxon>
        <taxon>Fungi</taxon>
        <taxon>Dikarya</taxon>
        <taxon>Ascomycota</taxon>
        <taxon>Saccharomycotina</taxon>
        <taxon>Saccharomycetes</taxon>
        <taxon>Phaffomycetales</taxon>
        <taxon>Phaffomycetaceae</taxon>
        <taxon>Cyberlindnera</taxon>
    </lineage>
</organism>
<dbReference type="AlphaFoldDB" id="A0A0H5C2J6"/>
<protein>
    <submittedName>
        <fullName evidence="1">Uncharacterized protein</fullName>
    </submittedName>
</protein>